<evidence type="ECO:0000259" key="1">
    <source>
        <dbReference type="Pfam" id="PF06452"/>
    </source>
</evidence>
<accession>A0A848B1Q1</accession>
<evidence type="ECO:0000313" key="2">
    <source>
        <dbReference type="EMBL" id="NMD89081.1"/>
    </source>
</evidence>
<gene>
    <name evidence="2" type="ORF">HF882_21075</name>
</gene>
<dbReference type="GO" id="GO:0016052">
    <property type="term" value="P:carbohydrate catabolic process"/>
    <property type="evidence" value="ECO:0007669"/>
    <property type="project" value="InterPro"/>
</dbReference>
<protein>
    <recommendedName>
        <fullName evidence="1">Carbohydrate-binding domain-containing protein</fullName>
    </recommendedName>
</protein>
<reference evidence="2 3" key="1">
    <citation type="submission" date="2020-04" db="EMBL/GenBank/DDBJ databases">
        <authorList>
            <person name="Hitch T.C.A."/>
            <person name="Wylensek D."/>
            <person name="Clavel T."/>
        </authorList>
    </citation>
    <scope>NUCLEOTIDE SEQUENCE [LARGE SCALE GENOMIC DNA]</scope>
    <source>
        <strain evidence="2 3">COR2-253-APC-1A</strain>
    </source>
</reference>
<dbReference type="GO" id="GO:0030246">
    <property type="term" value="F:carbohydrate binding"/>
    <property type="evidence" value="ECO:0007669"/>
    <property type="project" value="InterPro"/>
</dbReference>
<dbReference type="InterPro" id="IPR010502">
    <property type="entry name" value="Carb-bd_dom_fam9"/>
</dbReference>
<dbReference type="SUPFAM" id="SSF49344">
    <property type="entry name" value="CBD9-like"/>
    <property type="match status" value="1"/>
</dbReference>
<name>A0A848B1Q1_9BACT</name>
<dbReference type="Gene3D" id="2.60.40.1190">
    <property type="match status" value="1"/>
</dbReference>
<dbReference type="GO" id="GO:0004553">
    <property type="term" value="F:hydrolase activity, hydrolyzing O-glycosyl compounds"/>
    <property type="evidence" value="ECO:0007669"/>
    <property type="project" value="InterPro"/>
</dbReference>
<dbReference type="CDD" id="cd09620">
    <property type="entry name" value="CBM9_like_3"/>
    <property type="match status" value="1"/>
</dbReference>
<feature type="domain" description="Carbohydrate-binding" evidence="1">
    <location>
        <begin position="39"/>
        <end position="188"/>
    </location>
</feature>
<dbReference type="RefSeq" id="WP_168964029.1">
    <property type="nucleotide sequence ID" value="NZ_JABAEW010000076.1"/>
</dbReference>
<dbReference type="Proteomes" id="UP000576225">
    <property type="component" value="Unassembled WGS sequence"/>
</dbReference>
<evidence type="ECO:0000313" key="3">
    <source>
        <dbReference type="Proteomes" id="UP000576225"/>
    </source>
</evidence>
<dbReference type="EMBL" id="JABAEW010000076">
    <property type="protein sequence ID" value="NMD89081.1"/>
    <property type="molecule type" value="Genomic_DNA"/>
</dbReference>
<sequence>MKWEFIAAACLAFTTGCAILQNENAPRIAAVRAEGKVIVDGDASELFWQDAPAYPLLVPEDQPGSPECAQKGWIRFARDDRFLYLYAEVVDDDVVQEENADYGNLYETGDVIELFLAPVGSCRYWEFLLAPNGRYAVLFFPGPGRKIFRTAMRREVRIEVAAKVRGTLNNWSDRDSGYTLEAAIPLAELTRFGDRFESDCWQLLTGRYNYSVTLPEIEYSATSLLPRTNFHLRKCYGTLFFPHHQ</sequence>
<organism evidence="2 3">
    <name type="scientific">Victivallis vadensis</name>
    <dbReference type="NCBI Taxonomy" id="172901"/>
    <lineage>
        <taxon>Bacteria</taxon>
        <taxon>Pseudomonadati</taxon>
        <taxon>Lentisphaerota</taxon>
        <taxon>Lentisphaeria</taxon>
        <taxon>Victivallales</taxon>
        <taxon>Victivallaceae</taxon>
        <taxon>Victivallis</taxon>
    </lineage>
</organism>
<dbReference type="PROSITE" id="PS51257">
    <property type="entry name" value="PROKAR_LIPOPROTEIN"/>
    <property type="match status" value="1"/>
</dbReference>
<dbReference type="AlphaFoldDB" id="A0A848B1Q1"/>
<proteinExistence type="predicted"/>
<comment type="caution">
    <text evidence="2">The sequence shown here is derived from an EMBL/GenBank/DDBJ whole genome shotgun (WGS) entry which is preliminary data.</text>
</comment>
<dbReference type="Pfam" id="PF06452">
    <property type="entry name" value="CBM9_1"/>
    <property type="match status" value="1"/>
</dbReference>